<evidence type="ECO:0000256" key="1">
    <source>
        <dbReference type="ARBA" id="ARBA00023015"/>
    </source>
</evidence>
<dbReference type="InterPro" id="IPR011711">
    <property type="entry name" value="GntR_C"/>
</dbReference>
<feature type="region of interest" description="Disordered" evidence="4">
    <location>
        <begin position="15"/>
        <end position="42"/>
    </location>
</feature>
<name>A0A7D7WCR3_9MICO</name>
<dbReference type="PANTHER" id="PTHR43537">
    <property type="entry name" value="TRANSCRIPTIONAL REGULATOR, GNTR FAMILY"/>
    <property type="match status" value="1"/>
</dbReference>
<accession>A0A7D7WCR3</accession>
<dbReference type="SUPFAM" id="SSF46785">
    <property type="entry name" value="Winged helix' DNA-binding domain"/>
    <property type="match status" value="1"/>
</dbReference>
<keyword evidence="3" id="KW-0804">Transcription</keyword>
<dbReference type="EMBL" id="CP043732">
    <property type="protein sequence ID" value="QMU95971.1"/>
    <property type="molecule type" value="Genomic_DNA"/>
</dbReference>
<dbReference type="InterPro" id="IPR008920">
    <property type="entry name" value="TF_FadR/GntR_C"/>
</dbReference>
<evidence type="ECO:0000313" key="7">
    <source>
        <dbReference type="Proteomes" id="UP000515708"/>
    </source>
</evidence>
<organism evidence="6 7">
    <name type="scientific">Microbacterium esteraromaticum</name>
    <dbReference type="NCBI Taxonomy" id="57043"/>
    <lineage>
        <taxon>Bacteria</taxon>
        <taxon>Bacillati</taxon>
        <taxon>Actinomycetota</taxon>
        <taxon>Actinomycetes</taxon>
        <taxon>Micrococcales</taxon>
        <taxon>Microbacteriaceae</taxon>
        <taxon>Microbacterium</taxon>
    </lineage>
</organism>
<keyword evidence="1" id="KW-0805">Transcription regulation</keyword>
<dbReference type="Gene3D" id="1.20.120.530">
    <property type="entry name" value="GntR ligand-binding domain-like"/>
    <property type="match status" value="1"/>
</dbReference>
<proteinExistence type="predicted"/>
<dbReference type="GO" id="GO:0003700">
    <property type="term" value="F:DNA-binding transcription factor activity"/>
    <property type="evidence" value="ECO:0007669"/>
    <property type="project" value="InterPro"/>
</dbReference>
<dbReference type="GO" id="GO:0003677">
    <property type="term" value="F:DNA binding"/>
    <property type="evidence" value="ECO:0007669"/>
    <property type="project" value="UniProtKB-KW"/>
</dbReference>
<gene>
    <name evidence="6" type="ORF">FVO59_01230</name>
</gene>
<dbReference type="InterPro" id="IPR000524">
    <property type="entry name" value="Tscrpt_reg_HTH_GntR"/>
</dbReference>
<dbReference type="Proteomes" id="UP000515708">
    <property type="component" value="Chromosome"/>
</dbReference>
<dbReference type="Pfam" id="PF00392">
    <property type="entry name" value="GntR"/>
    <property type="match status" value="1"/>
</dbReference>
<feature type="domain" description="HTH gntR-type" evidence="5">
    <location>
        <begin position="47"/>
        <end position="114"/>
    </location>
</feature>
<dbReference type="PROSITE" id="PS50949">
    <property type="entry name" value="HTH_GNTR"/>
    <property type="match status" value="1"/>
</dbReference>
<sequence>MIYKAILLDKHDASVPMDNEGVTSRESPSAAPGIPLEVADGGTVPHGGRRDWIYERIRRGVMTGEYPAGMRLNEIRLAQSFNVSRVPLREAFHTLERDGFIDQEPRRSAVVTAWTPQRVDELFDVRLGLEIEATAVATRHRSPEAVEALRDVVAAEHLASTEGRMLDLAETSARFHTEIVAITGNQLMSRLMAQIAQRMTWLFYMTSARGPEQACVEHLEIVEAIASGNEALARSIAHAHIEKGRQPSLNVLSLGSPADQRE</sequence>
<dbReference type="Gene3D" id="1.10.10.10">
    <property type="entry name" value="Winged helix-like DNA-binding domain superfamily/Winged helix DNA-binding domain"/>
    <property type="match status" value="1"/>
</dbReference>
<dbReference type="CDD" id="cd07377">
    <property type="entry name" value="WHTH_GntR"/>
    <property type="match status" value="1"/>
</dbReference>
<protein>
    <submittedName>
        <fullName evidence="6">GntR family transcriptional regulator</fullName>
    </submittedName>
</protein>
<dbReference type="SMART" id="SM00895">
    <property type="entry name" value="FCD"/>
    <property type="match status" value="1"/>
</dbReference>
<evidence type="ECO:0000313" key="6">
    <source>
        <dbReference type="EMBL" id="QMU95971.1"/>
    </source>
</evidence>
<dbReference type="SMART" id="SM00345">
    <property type="entry name" value="HTH_GNTR"/>
    <property type="match status" value="1"/>
</dbReference>
<reference evidence="6 7" key="1">
    <citation type="journal article" date="2020" name="Front. Microbiol.">
        <title>Design of Bacterial Strain-Specific qPCR Assays Using NGS Data and Publicly Available Resources and Its Application to Track Biocontrol Strains.</title>
        <authorList>
            <person name="Hernandez I."/>
            <person name="Sant C."/>
            <person name="Martinez R."/>
            <person name="Fernandez C."/>
        </authorList>
    </citation>
    <scope>NUCLEOTIDE SEQUENCE [LARGE SCALE GENOMIC DNA]</scope>
    <source>
        <strain evidence="6 7">B24</strain>
    </source>
</reference>
<keyword evidence="2" id="KW-0238">DNA-binding</keyword>
<dbReference type="InterPro" id="IPR036388">
    <property type="entry name" value="WH-like_DNA-bd_sf"/>
</dbReference>
<evidence type="ECO:0000256" key="2">
    <source>
        <dbReference type="ARBA" id="ARBA00023125"/>
    </source>
</evidence>
<evidence type="ECO:0000256" key="4">
    <source>
        <dbReference type="SAM" id="MobiDB-lite"/>
    </source>
</evidence>
<dbReference type="PANTHER" id="PTHR43537:SF5">
    <property type="entry name" value="UXU OPERON TRANSCRIPTIONAL REGULATOR"/>
    <property type="match status" value="1"/>
</dbReference>
<dbReference type="AlphaFoldDB" id="A0A7D7WCR3"/>
<evidence type="ECO:0000259" key="5">
    <source>
        <dbReference type="PROSITE" id="PS50949"/>
    </source>
</evidence>
<evidence type="ECO:0000256" key="3">
    <source>
        <dbReference type="ARBA" id="ARBA00023163"/>
    </source>
</evidence>
<dbReference type="Pfam" id="PF07729">
    <property type="entry name" value="FCD"/>
    <property type="match status" value="1"/>
</dbReference>
<dbReference type="InterPro" id="IPR036390">
    <property type="entry name" value="WH_DNA-bd_sf"/>
</dbReference>
<dbReference type="SUPFAM" id="SSF48008">
    <property type="entry name" value="GntR ligand-binding domain-like"/>
    <property type="match status" value="1"/>
</dbReference>